<protein>
    <submittedName>
        <fullName evidence="2">Uncharacterized protein</fullName>
    </submittedName>
</protein>
<evidence type="ECO:0000313" key="2">
    <source>
        <dbReference type="EMBL" id="KFH48325.1"/>
    </source>
</evidence>
<dbReference type="Proteomes" id="UP000029964">
    <property type="component" value="Unassembled WGS sequence"/>
</dbReference>
<accession>A0A086TG43</accession>
<evidence type="ECO:0000313" key="3">
    <source>
        <dbReference type="Proteomes" id="UP000029964"/>
    </source>
</evidence>
<gene>
    <name evidence="2" type="ORF">ACRE_008140</name>
</gene>
<proteinExistence type="predicted"/>
<comment type="caution">
    <text evidence="2">The sequence shown here is derived from an EMBL/GenBank/DDBJ whole genome shotgun (WGS) entry which is preliminary data.</text>
</comment>
<sequence>MLSNISFVQLRQNMQSSRGKFQSLGPRVRQPQTAGQARWAKSIDSSNRPQEHSATILRVPDEFEGSPESAGFIAIGNPHFQRISGGNKAMHFEKIPYLGSRSDSGSLAVEHNIFLFTDSESTTVMLYLTTVLETDLQLKMRYFLTLDDAPASMTRVLED</sequence>
<organism evidence="2 3">
    <name type="scientific">Hapsidospora chrysogenum (strain ATCC 11550 / CBS 779.69 / DSM 880 / IAM 14645 / JCM 23072 / IMI 49137)</name>
    <name type="common">Acremonium chrysogenum</name>
    <dbReference type="NCBI Taxonomy" id="857340"/>
    <lineage>
        <taxon>Eukaryota</taxon>
        <taxon>Fungi</taxon>
        <taxon>Dikarya</taxon>
        <taxon>Ascomycota</taxon>
        <taxon>Pezizomycotina</taxon>
        <taxon>Sordariomycetes</taxon>
        <taxon>Hypocreomycetidae</taxon>
        <taxon>Hypocreales</taxon>
        <taxon>Bionectriaceae</taxon>
        <taxon>Hapsidospora</taxon>
    </lineage>
</organism>
<dbReference type="AlphaFoldDB" id="A0A086TG43"/>
<dbReference type="EMBL" id="JPKY01000004">
    <property type="protein sequence ID" value="KFH48325.1"/>
    <property type="molecule type" value="Genomic_DNA"/>
</dbReference>
<dbReference type="HOGENOM" id="CLU_1660181_0_0_1"/>
<dbReference type="STRING" id="857340.A0A086TG43"/>
<reference evidence="3" key="1">
    <citation type="journal article" date="2014" name="Genome Announc.">
        <title>Genome sequence and annotation of Acremonium chrysogenum, producer of the beta-lactam antibiotic cephalosporin C.</title>
        <authorList>
            <person name="Terfehr D."/>
            <person name="Dahlmann T.A."/>
            <person name="Specht T."/>
            <person name="Zadra I."/>
            <person name="Kuernsteiner H."/>
            <person name="Kueck U."/>
        </authorList>
    </citation>
    <scope>NUCLEOTIDE SEQUENCE [LARGE SCALE GENOMIC DNA]</scope>
    <source>
        <strain evidence="3">ATCC 11550 / CBS 779.69 / DSM 880 / IAM 14645 / JCM 23072 / IMI 49137</strain>
    </source>
</reference>
<name>A0A086TG43_HAPC1</name>
<keyword evidence="3" id="KW-1185">Reference proteome</keyword>
<evidence type="ECO:0000256" key="1">
    <source>
        <dbReference type="SAM" id="MobiDB-lite"/>
    </source>
</evidence>
<feature type="region of interest" description="Disordered" evidence="1">
    <location>
        <begin position="16"/>
        <end position="52"/>
    </location>
</feature>
<dbReference type="OrthoDB" id="10589363at2759"/>